<evidence type="ECO:0000313" key="7">
    <source>
        <dbReference type="EMBL" id="OKY77108.1"/>
    </source>
</evidence>
<dbReference type="FunCoup" id="A0A1Q6DRY8">
    <property type="interactions" value="15"/>
</dbReference>
<dbReference type="Gene3D" id="1.20.1740.10">
    <property type="entry name" value="Amino acid/polyamine transporter I"/>
    <property type="match status" value="1"/>
</dbReference>
<name>A0A1Q6DRY8_METT1</name>
<dbReference type="PIRSF" id="PIRSF006060">
    <property type="entry name" value="AA_transporter"/>
    <property type="match status" value="1"/>
</dbReference>
<evidence type="ECO:0000256" key="2">
    <source>
        <dbReference type="ARBA" id="ARBA00022692"/>
    </source>
</evidence>
<keyword evidence="4 5" id="KW-0472">Membrane</keyword>
<sequence length="414" mass="44216">MATNDSSEEASLVRTLSLFDISMIGVGAMIGAGIFVLSGLAAGEAGPSLFLVFALNGFVTIFTGMAYAELGSAIPEAGGGYLWVREALGRSQAFISGWMSWFAHAVAGSLYCLGFGSFVTLLLVEYFGITFGVSESILHKIFAVFAGVLFTYINYRGAKETGLAGNIVTLIKVTVIVLFIIAGLGAYLGTPNPAADFRPFLPKGFSGVFIAMGLTFIAFEGYEIIVQSGEEVVNPKENVPKAVFYSMLAVVTIYMLVGVVLLGPIELTPGLLEAAQRHATGLPEDPALWQVLGHFGELGFARAANQVLPFGTLLILVAGIFSTLSALNATTFSSTRVGFAMGRDYVLPEAFKKVHPEKKTPYLSVFFSGALIIGMAVTLPIEDVAAATDVMFLLLFLQVNYAAIKLRREREEMN</sequence>
<comment type="subcellular location">
    <subcellularLocation>
        <location evidence="1">Membrane</location>
        <topology evidence="1">Multi-pass membrane protein</topology>
    </subcellularLocation>
</comment>
<evidence type="ECO:0000256" key="1">
    <source>
        <dbReference type="ARBA" id="ARBA00004141"/>
    </source>
</evidence>
<comment type="caution">
    <text evidence="7">The sequence shown here is derived from an EMBL/GenBank/DDBJ whole genome shotgun (WGS) entry which is preliminary data.</text>
</comment>
<organism evidence="7 8">
    <name type="scientific">Methanohalarchaeum thermophilum</name>
    <dbReference type="NCBI Taxonomy" id="1903181"/>
    <lineage>
        <taxon>Archaea</taxon>
        <taxon>Methanobacteriati</taxon>
        <taxon>Methanobacteriota</taxon>
        <taxon>Methanonatronarchaeia</taxon>
        <taxon>Methanonatronarchaeales</taxon>
        <taxon>Methanonatronarchaeaceae</taxon>
        <taxon>Candidatus Methanohalarchaeum</taxon>
    </lineage>
</organism>
<dbReference type="PANTHER" id="PTHR42770">
    <property type="entry name" value="AMINO ACID TRANSPORTER-RELATED"/>
    <property type="match status" value="1"/>
</dbReference>
<keyword evidence="3 5" id="KW-1133">Transmembrane helix</keyword>
<feature type="transmembrane region" description="Helical" evidence="5">
    <location>
        <begin position="242"/>
        <end position="262"/>
    </location>
</feature>
<feature type="transmembrane region" description="Helical" evidence="5">
    <location>
        <begin position="101"/>
        <end position="124"/>
    </location>
</feature>
<dbReference type="GO" id="GO:0055085">
    <property type="term" value="P:transmembrane transport"/>
    <property type="evidence" value="ECO:0007669"/>
    <property type="project" value="InterPro"/>
</dbReference>
<dbReference type="GO" id="GO:0016020">
    <property type="term" value="C:membrane"/>
    <property type="evidence" value="ECO:0007669"/>
    <property type="project" value="UniProtKB-SubCell"/>
</dbReference>
<feature type="transmembrane region" description="Helical" evidence="5">
    <location>
        <begin position="385"/>
        <end position="404"/>
    </location>
</feature>
<evidence type="ECO:0000256" key="5">
    <source>
        <dbReference type="SAM" id="Phobius"/>
    </source>
</evidence>
<feature type="transmembrane region" description="Helical" evidence="5">
    <location>
        <begin position="362"/>
        <end position="379"/>
    </location>
</feature>
<evidence type="ECO:0000256" key="4">
    <source>
        <dbReference type="ARBA" id="ARBA00023136"/>
    </source>
</evidence>
<dbReference type="InParanoid" id="A0A1Q6DRY8"/>
<evidence type="ECO:0000313" key="8">
    <source>
        <dbReference type="Proteomes" id="UP000185744"/>
    </source>
</evidence>
<dbReference type="Proteomes" id="UP000185744">
    <property type="component" value="Unassembled WGS sequence"/>
</dbReference>
<dbReference type="STRING" id="1903181.BTN85_1753"/>
<dbReference type="InterPro" id="IPR050367">
    <property type="entry name" value="APC_superfamily"/>
</dbReference>
<feature type="transmembrane region" description="Helical" evidence="5">
    <location>
        <begin position="307"/>
        <end position="327"/>
    </location>
</feature>
<feature type="transmembrane region" description="Helical" evidence="5">
    <location>
        <begin position="167"/>
        <end position="188"/>
    </location>
</feature>
<accession>A0A1Q6DRY8</accession>
<feature type="transmembrane region" description="Helical" evidence="5">
    <location>
        <begin position="200"/>
        <end position="222"/>
    </location>
</feature>
<protein>
    <submittedName>
        <fullName evidence="7">Amino acid transporter fused to UspA-like domain</fullName>
    </submittedName>
</protein>
<keyword evidence="2 5" id="KW-0812">Transmembrane</keyword>
<reference evidence="7" key="1">
    <citation type="submission" date="2016-12" db="EMBL/GenBank/DDBJ databases">
        <title>Discovery of methanogenic haloarchaea.</title>
        <authorList>
            <person name="Sorokin D.Y."/>
            <person name="Makarova K.S."/>
            <person name="Abbas B."/>
            <person name="Ferrer M."/>
            <person name="Golyshin P.N."/>
        </authorList>
    </citation>
    <scope>NUCLEOTIDE SEQUENCE [LARGE SCALE GENOMIC DNA]</scope>
    <source>
        <strain evidence="7">HMET1</strain>
    </source>
</reference>
<keyword evidence="8" id="KW-1185">Reference proteome</keyword>
<feature type="domain" description="Amino acid permease/ SLC12A" evidence="6">
    <location>
        <begin position="21"/>
        <end position="408"/>
    </location>
</feature>
<evidence type="ECO:0000259" key="6">
    <source>
        <dbReference type="Pfam" id="PF00324"/>
    </source>
</evidence>
<evidence type="ECO:0000256" key="3">
    <source>
        <dbReference type="ARBA" id="ARBA00022989"/>
    </source>
</evidence>
<feature type="transmembrane region" description="Helical" evidence="5">
    <location>
        <begin position="48"/>
        <end position="68"/>
    </location>
</feature>
<dbReference type="PANTHER" id="PTHR42770:SF11">
    <property type="entry name" value="INNER MEMBRANE TRANSPORT PROTEIN YBAT"/>
    <property type="match status" value="1"/>
</dbReference>
<gene>
    <name evidence="7" type="ORF">BTN85_1753</name>
</gene>
<proteinExistence type="predicted"/>
<dbReference type="InterPro" id="IPR004841">
    <property type="entry name" value="AA-permease/SLC12A_dom"/>
</dbReference>
<feature type="transmembrane region" description="Helical" evidence="5">
    <location>
        <begin position="136"/>
        <end position="155"/>
    </location>
</feature>
<feature type="transmembrane region" description="Helical" evidence="5">
    <location>
        <begin position="21"/>
        <end position="42"/>
    </location>
</feature>
<dbReference type="EMBL" id="MSDW01000002">
    <property type="protein sequence ID" value="OKY77108.1"/>
    <property type="molecule type" value="Genomic_DNA"/>
</dbReference>
<dbReference type="AlphaFoldDB" id="A0A1Q6DRY8"/>
<dbReference type="Pfam" id="PF00324">
    <property type="entry name" value="AA_permease"/>
    <property type="match status" value="1"/>
</dbReference>